<evidence type="ECO:0000256" key="6">
    <source>
        <dbReference type="ARBA" id="ARBA00023014"/>
    </source>
</evidence>
<dbReference type="PROSITE" id="PS51296">
    <property type="entry name" value="RIESKE"/>
    <property type="match status" value="1"/>
</dbReference>
<dbReference type="SUPFAM" id="SSF55961">
    <property type="entry name" value="Bet v1-like"/>
    <property type="match status" value="1"/>
</dbReference>
<accession>A0ABN1AY12</accession>
<dbReference type="PANTHER" id="PTHR43756:SF5">
    <property type="entry name" value="CHOLINE MONOOXYGENASE, CHLOROPLASTIC"/>
    <property type="match status" value="1"/>
</dbReference>
<dbReference type="Pfam" id="PF00355">
    <property type="entry name" value="Rieske"/>
    <property type="match status" value="1"/>
</dbReference>
<dbReference type="InterPro" id="IPR001663">
    <property type="entry name" value="Rng_hydr_dOase-A"/>
</dbReference>
<comment type="caution">
    <text evidence="8">The sequence shown here is derived from an EMBL/GenBank/DDBJ whole genome shotgun (WGS) entry which is preliminary data.</text>
</comment>
<dbReference type="GO" id="GO:0051213">
    <property type="term" value="F:dioxygenase activity"/>
    <property type="evidence" value="ECO:0007669"/>
    <property type="project" value="UniProtKB-KW"/>
</dbReference>
<keyword evidence="9" id="KW-1185">Reference proteome</keyword>
<dbReference type="InterPro" id="IPR036922">
    <property type="entry name" value="Rieske_2Fe-2S_sf"/>
</dbReference>
<proteinExistence type="predicted"/>
<dbReference type="SUPFAM" id="SSF50022">
    <property type="entry name" value="ISP domain"/>
    <property type="match status" value="1"/>
</dbReference>
<dbReference type="CDD" id="cd08882">
    <property type="entry name" value="RHO_alpha_C_MupW-like"/>
    <property type="match status" value="1"/>
</dbReference>
<keyword evidence="5" id="KW-0408">Iron</keyword>
<sequence length="526" mass="60758">MVETLTGHNRSNGISYTELLEGDKVRAPEVYFEESPMEPGLTEVEVSRYWTKEEHDREVEMLWKRVWQMACHKDDIKDVGDTFVYDIAGLSFLVVRVSEDEIKAYPNSCMHRGRAICDHHKKGQKALRCPFHGWSWELNGKLKEVPCQWDFPSVSEETHSLKEVRVGEWGGFVFINPDPNCEPLEDFLGDLDRHFQIPFERRYKAAHMIKRLPCNWKIAQEAFMESYHVVGTHPELMPAFSDANSKYDVWHNVSRAMSAHGAPSPHTDLEKPDPTAFPDQKAFQSFIHPISKHTFKRLEENRVEVSLPNGKSGIFDMEANYIEGDLKSADPHMCNWIGGKIAPEEEDMPMIYTDVSAHQLRDEAAQARREEMRPAWGDMVDEISDADLTDAIFYSVFPNFSPWADFNPIFYRFRPDGDNPEQSLHEVMFMVPLPEGAERPEPAKCTFLDLHDDYTEATEFGSYLNKIFNQDYLNHKGMQKGVKNQPHGVSIFAQYQESKIRHFHETLEKWLTSKEPPKSPKLEAAE</sequence>
<dbReference type="Pfam" id="PF00848">
    <property type="entry name" value="Ring_hydroxyl_A"/>
    <property type="match status" value="1"/>
</dbReference>
<dbReference type="Proteomes" id="UP001500713">
    <property type="component" value="Unassembled WGS sequence"/>
</dbReference>
<dbReference type="EMBL" id="BAAAEM010000003">
    <property type="protein sequence ID" value="GAA0486329.1"/>
    <property type="molecule type" value="Genomic_DNA"/>
</dbReference>
<reference evidence="8 9" key="1">
    <citation type="journal article" date="2019" name="Int. J. Syst. Evol. Microbiol.">
        <title>The Global Catalogue of Microorganisms (GCM) 10K type strain sequencing project: providing services to taxonomists for standard genome sequencing and annotation.</title>
        <authorList>
            <consortium name="The Broad Institute Genomics Platform"/>
            <consortium name="The Broad Institute Genome Sequencing Center for Infectious Disease"/>
            <person name="Wu L."/>
            <person name="Ma J."/>
        </authorList>
    </citation>
    <scope>NUCLEOTIDE SEQUENCE [LARGE SCALE GENOMIC DNA]</scope>
    <source>
        <strain evidence="8 9">JCM 14162</strain>
    </source>
</reference>
<evidence type="ECO:0000256" key="3">
    <source>
        <dbReference type="ARBA" id="ARBA00022723"/>
    </source>
</evidence>
<comment type="cofactor">
    <cofactor evidence="1">
        <name>Fe cation</name>
        <dbReference type="ChEBI" id="CHEBI:24875"/>
    </cofactor>
</comment>
<organism evidence="8 9">
    <name type="scientific">Parasphingorhabdus litoris</name>
    <dbReference type="NCBI Taxonomy" id="394733"/>
    <lineage>
        <taxon>Bacteria</taxon>
        <taxon>Pseudomonadati</taxon>
        <taxon>Pseudomonadota</taxon>
        <taxon>Alphaproteobacteria</taxon>
        <taxon>Sphingomonadales</taxon>
        <taxon>Sphingomonadaceae</taxon>
        <taxon>Parasphingorhabdus</taxon>
    </lineage>
</organism>
<keyword evidence="8" id="KW-0223">Dioxygenase</keyword>
<dbReference type="CDD" id="cd03469">
    <property type="entry name" value="Rieske_RO_Alpha_N"/>
    <property type="match status" value="1"/>
</dbReference>
<evidence type="ECO:0000256" key="2">
    <source>
        <dbReference type="ARBA" id="ARBA00022714"/>
    </source>
</evidence>
<keyword evidence="4" id="KW-0560">Oxidoreductase</keyword>
<dbReference type="PANTHER" id="PTHR43756">
    <property type="entry name" value="CHOLINE MONOOXYGENASE, CHLOROPLASTIC"/>
    <property type="match status" value="1"/>
</dbReference>
<keyword evidence="3" id="KW-0479">Metal-binding</keyword>
<dbReference type="PRINTS" id="PR00090">
    <property type="entry name" value="RNGDIOXGNASE"/>
</dbReference>
<evidence type="ECO:0000256" key="5">
    <source>
        <dbReference type="ARBA" id="ARBA00023004"/>
    </source>
</evidence>
<gene>
    <name evidence="8" type="ORF">GCM10009096_31390</name>
</gene>
<evidence type="ECO:0000256" key="4">
    <source>
        <dbReference type="ARBA" id="ARBA00023002"/>
    </source>
</evidence>
<evidence type="ECO:0000259" key="7">
    <source>
        <dbReference type="PROSITE" id="PS51296"/>
    </source>
</evidence>
<dbReference type="InterPro" id="IPR017941">
    <property type="entry name" value="Rieske_2Fe-2S"/>
</dbReference>
<dbReference type="Gene3D" id="3.90.380.10">
    <property type="entry name" value="Naphthalene 1,2-dioxygenase Alpha Subunit, Chain A, domain 1"/>
    <property type="match status" value="1"/>
</dbReference>
<feature type="domain" description="Rieske" evidence="7">
    <location>
        <begin position="67"/>
        <end position="175"/>
    </location>
</feature>
<evidence type="ECO:0000313" key="8">
    <source>
        <dbReference type="EMBL" id="GAA0486329.1"/>
    </source>
</evidence>
<evidence type="ECO:0000256" key="1">
    <source>
        <dbReference type="ARBA" id="ARBA00001962"/>
    </source>
</evidence>
<keyword evidence="6" id="KW-0411">Iron-sulfur</keyword>
<protein>
    <submittedName>
        <fullName evidence="8">Aromatic ring-hydroxylating dioxygenase subunit alpha</fullName>
    </submittedName>
</protein>
<keyword evidence="2" id="KW-0001">2Fe-2S</keyword>
<dbReference type="InterPro" id="IPR015879">
    <property type="entry name" value="Ring_hydroxy_dOase_asu_C_dom"/>
</dbReference>
<dbReference type="Gene3D" id="2.102.10.10">
    <property type="entry name" value="Rieske [2Fe-2S] iron-sulphur domain"/>
    <property type="match status" value="1"/>
</dbReference>
<evidence type="ECO:0000313" key="9">
    <source>
        <dbReference type="Proteomes" id="UP001500713"/>
    </source>
</evidence>
<dbReference type="RefSeq" id="WP_229955665.1">
    <property type="nucleotide sequence ID" value="NZ_BAAAEM010000003.1"/>
</dbReference>
<name>A0ABN1AY12_9SPHN</name>